<organism evidence="3 4">
    <name type="scientific">Sphingobacterium deserti</name>
    <dbReference type="NCBI Taxonomy" id="1229276"/>
    <lineage>
        <taxon>Bacteria</taxon>
        <taxon>Pseudomonadati</taxon>
        <taxon>Bacteroidota</taxon>
        <taxon>Sphingobacteriia</taxon>
        <taxon>Sphingobacteriales</taxon>
        <taxon>Sphingobacteriaceae</taxon>
        <taxon>Sphingobacterium</taxon>
    </lineage>
</organism>
<evidence type="ECO:0000256" key="2">
    <source>
        <dbReference type="ARBA" id="ARBA00023315"/>
    </source>
</evidence>
<keyword evidence="2" id="KW-0012">Acyltransferase</keyword>
<name>A0A0B8T696_9SPHI</name>
<reference evidence="4" key="1">
    <citation type="submission" date="2014-04" db="EMBL/GenBank/DDBJ databases">
        <title>Whole-Genome optical mapping and complete genome sequence of Sphingobacterium deserti sp. nov., a new spaces isolated from desert in the west of China.</title>
        <authorList>
            <person name="Teng C."/>
            <person name="Zhou Z."/>
            <person name="Li X."/>
            <person name="Chen M."/>
            <person name="Lin M."/>
            <person name="Wang L."/>
            <person name="Su S."/>
            <person name="Zhang C."/>
            <person name="Zhang W."/>
        </authorList>
    </citation>
    <scope>NUCLEOTIDE SEQUENCE [LARGE SCALE GENOMIC DNA]</scope>
    <source>
        <strain evidence="4">ACCC05744</strain>
    </source>
</reference>
<sequence>MTLKVLEKKHNRNGFSCGVVELDNYIKQYVSQDVKRKLAVCYILEDEDENENVIAYYTLSSSSIDQDDIPDHLKS</sequence>
<keyword evidence="4" id="KW-1185">Reference proteome</keyword>
<comment type="caution">
    <text evidence="3">The sequence shown here is derived from an EMBL/GenBank/DDBJ whole genome shotgun (WGS) entry which is preliminary data.</text>
</comment>
<dbReference type="RefSeq" id="WP_052072553.1">
    <property type="nucleotide sequence ID" value="NZ_JJMU01000066.1"/>
</dbReference>
<dbReference type="PANTHER" id="PTHR36449:SF1">
    <property type="entry name" value="ACETYLTRANSFERASE"/>
    <property type="match status" value="1"/>
</dbReference>
<keyword evidence="1 3" id="KW-0808">Transferase</keyword>
<dbReference type="Gene3D" id="3.40.630.30">
    <property type="match status" value="1"/>
</dbReference>
<dbReference type="OrthoDB" id="9799147at2"/>
<proteinExistence type="predicted"/>
<accession>A0A0B8T696</accession>
<gene>
    <name evidence="3" type="ORF">DI53_3660</name>
</gene>
<protein>
    <submittedName>
        <fullName evidence="3">GCN5-related N-acetyltransferase</fullName>
    </submittedName>
</protein>
<dbReference type="Proteomes" id="UP000031802">
    <property type="component" value="Unassembled WGS sequence"/>
</dbReference>
<dbReference type="STRING" id="1229276.DI53_3660"/>
<evidence type="ECO:0000313" key="4">
    <source>
        <dbReference type="Proteomes" id="UP000031802"/>
    </source>
</evidence>
<evidence type="ECO:0000256" key="1">
    <source>
        <dbReference type="ARBA" id="ARBA00022679"/>
    </source>
</evidence>
<dbReference type="AlphaFoldDB" id="A0A0B8T696"/>
<dbReference type="PANTHER" id="PTHR36449">
    <property type="entry name" value="ACETYLTRANSFERASE-RELATED"/>
    <property type="match status" value="1"/>
</dbReference>
<reference evidence="3 4" key="2">
    <citation type="journal article" date="2015" name="PLoS ONE">
        <title>Whole-Genome Optical Mapping and Finished Genome Sequence of Sphingobacterium deserti sp. nov., a New Species Isolated from the Western Desert of China.</title>
        <authorList>
            <person name="Teng C."/>
            <person name="Zhou Z."/>
            <person name="Molnar I."/>
            <person name="Li X."/>
            <person name="Tang R."/>
            <person name="Chen M."/>
            <person name="Wang L."/>
            <person name="Su S."/>
            <person name="Zhang W."/>
            <person name="Lin M."/>
        </authorList>
    </citation>
    <scope>NUCLEOTIDE SEQUENCE [LARGE SCALE GENOMIC DNA]</scope>
    <source>
        <strain evidence="4">ACCC05744</strain>
    </source>
</reference>
<evidence type="ECO:0000313" key="3">
    <source>
        <dbReference type="EMBL" id="KGE12620.1"/>
    </source>
</evidence>
<dbReference type="GO" id="GO:0016746">
    <property type="term" value="F:acyltransferase activity"/>
    <property type="evidence" value="ECO:0007669"/>
    <property type="project" value="UniProtKB-KW"/>
</dbReference>
<dbReference type="eggNOG" id="COG0456">
    <property type="taxonomic scope" value="Bacteria"/>
</dbReference>
<dbReference type="PATRIC" id="fig|1229276.3.peg.3783"/>
<dbReference type="EMBL" id="JJMU01000066">
    <property type="protein sequence ID" value="KGE12620.1"/>
    <property type="molecule type" value="Genomic_DNA"/>
</dbReference>